<organism evidence="2 3">
    <name type="scientific">Tenggerimyces flavus</name>
    <dbReference type="NCBI Taxonomy" id="1708749"/>
    <lineage>
        <taxon>Bacteria</taxon>
        <taxon>Bacillati</taxon>
        <taxon>Actinomycetota</taxon>
        <taxon>Actinomycetes</taxon>
        <taxon>Propionibacteriales</taxon>
        <taxon>Nocardioidaceae</taxon>
        <taxon>Tenggerimyces</taxon>
    </lineage>
</organism>
<dbReference type="RefSeq" id="WP_239554133.1">
    <property type="nucleotide sequence ID" value="NZ_JAFBCM010000001.1"/>
</dbReference>
<sequence>MESVDIHTPFFPPARRDRRDYPGAERVRRLCSSASAIRMEAVVRIAAVIVVIWLVIGVLAAVQRGYFGGSSTNCAKAGTTIVTIVAGPLNYVGANPKIKCTLPQPSR</sequence>
<keyword evidence="1" id="KW-0812">Transmembrane</keyword>
<protein>
    <submittedName>
        <fullName evidence="2">Uncharacterized protein</fullName>
    </submittedName>
</protein>
<accession>A0ABV7YHA9</accession>
<gene>
    <name evidence="2" type="ORF">ACFOUW_27020</name>
</gene>
<dbReference type="Proteomes" id="UP001595699">
    <property type="component" value="Unassembled WGS sequence"/>
</dbReference>
<name>A0ABV7YHA9_9ACTN</name>
<comment type="caution">
    <text evidence="2">The sequence shown here is derived from an EMBL/GenBank/DDBJ whole genome shotgun (WGS) entry which is preliminary data.</text>
</comment>
<evidence type="ECO:0000313" key="3">
    <source>
        <dbReference type="Proteomes" id="UP001595699"/>
    </source>
</evidence>
<dbReference type="EMBL" id="JBHRZH010000027">
    <property type="protein sequence ID" value="MFC3764518.1"/>
    <property type="molecule type" value="Genomic_DNA"/>
</dbReference>
<feature type="transmembrane region" description="Helical" evidence="1">
    <location>
        <begin position="42"/>
        <end position="62"/>
    </location>
</feature>
<keyword evidence="3" id="KW-1185">Reference proteome</keyword>
<evidence type="ECO:0000256" key="1">
    <source>
        <dbReference type="SAM" id="Phobius"/>
    </source>
</evidence>
<evidence type="ECO:0000313" key="2">
    <source>
        <dbReference type="EMBL" id="MFC3764518.1"/>
    </source>
</evidence>
<proteinExistence type="predicted"/>
<keyword evidence="1" id="KW-1133">Transmembrane helix</keyword>
<reference evidence="3" key="1">
    <citation type="journal article" date="2019" name="Int. J. Syst. Evol. Microbiol.">
        <title>The Global Catalogue of Microorganisms (GCM) 10K type strain sequencing project: providing services to taxonomists for standard genome sequencing and annotation.</title>
        <authorList>
            <consortium name="The Broad Institute Genomics Platform"/>
            <consortium name="The Broad Institute Genome Sequencing Center for Infectious Disease"/>
            <person name="Wu L."/>
            <person name="Ma J."/>
        </authorList>
    </citation>
    <scope>NUCLEOTIDE SEQUENCE [LARGE SCALE GENOMIC DNA]</scope>
    <source>
        <strain evidence="3">CGMCC 4.7241</strain>
    </source>
</reference>
<keyword evidence="1" id="KW-0472">Membrane</keyword>